<keyword evidence="2" id="KW-1133">Transmembrane helix</keyword>
<dbReference type="Proteomes" id="UP000288028">
    <property type="component" value="Unassembled WGS sequence"/>
</dbReference>
<dbReference type="PANTHER" id="PTHR46558:SF4">
    <property type="entry name" value="DNA-BIDING PHAGE PROTEIN"/>
    <property type="match status" value="1"/>
</dbReference>
<evidence type="ECO:0000256" key="2">
    <source>
        <dbReference type="SAM" id="Phobius"/>
    </source>
</evidence>
<keyword evidence="2" id="KW-0472">Membrane</keyword>
<gene>
    <name evidence="4" type="ORF">CBF28_07250</name>
</gene>
<keyword evidence="5" id="KW-1185">Reference proteome</keyword>
<dbReference type="OrthoDB" id="4427456at2"/>
<dbReference type="GO" id="GO:0003677">
    <property type="term" value="F:DNA binding"/>
    <property type="evidence" value="ECO:0007669"/>
    <property type="project" value="UniProtKB-KW"/>
</dbReference>
<comment type="caution">
    <text evidence="4">The sequence shown here is derived from an EMBL/GenBank/DDBJ whole genome shotgun (WGS) entry which is preliminary data.</text>
</comment>
<dbReference type="AlphaFoldDB" id="A0A430B3G4"/>
<dbReference type="PANTHER" id="PTHR46558">
    <property type="entry name" value="TRACRIPTIONAL REGULATORY PROTEIN-RELATED-RELATED"/>
    <property type="match status" value="1"/>
</dbReference>
<keyword evidence="2" id="KW-0812">Transmembrane</keyword>
<protein>
    <recommendedName>
        <fullName evidence="3">HTH cro/C1-type domain-containing protein</fullName>
    </recommendedName>
</protein>
<evidence type="ECO:0000313" key="5">
    <source>
        <dbReference type="Proteomes" id="UP000288028"/>
    </source>
</evidence>
<proteinExistence type="predicted"/>
<name>A0A430B3G4_9ENTE</name>
<feature type="transmembrane region" description="Helical" evidence="2">
    <location>
        <begin position="114"/>
        <end position="132"/>
    </location>
</feature>
<dbReference type="Gene3D" id="1.10.260.40">
    <property type="entry name" value="lambda repressor-like DNA-binding domains"/>
    <property type="match status" value="1"/>
</dbReference>
<evidence type="ECO:0000313" key="4">
    <source>
        <dbReference type="EMBL" id="RSU14858.1"/>
    </source>
</evidence>
<keyword evidence="1" id="KW-0238">DNA-binding</keyword>
<organism evidence="4 5">
    <name type="scientific">Vagococcus carniphilus</name>
    <dbReference type="NCBI Taxonomy" id="218144"/>
    <lineage>
        <taxon>Bacteria</taxon>
        <taxon>Bacillati</taxon>
        <taxon>Bacillota</taxon>
        <taxon>Bacilli</taxon>
        <taxon>Lactobacillales</taxon>
        <taxon>Enterococcaceae</taxon>
        <taxon>Vagococcus</taxon>
    </lineage>
</organism>
<accession>A0A430B3G4</accession>
<dbReference type="CDD" id="cd00093">
    <property type="entry name" value="HTH_XRE"/>
    <property type="match status" value="1"/>
</dbReference>
<dbReference type="InterPro" id="IPR001387">
    <property type="entry name" value="Cro/C1-type_HTH"/>
</dbReference>
<dbReference type="SMART" id="SM00530">
    <property type="entry name" value="HTH_XRE"/>
    <property type="match status" value="1"/>
</dbReference>
<dbReference type="SUPFAM" id="SSF47413">
    <property type="entry name" value="lambda repressor-like DNA-binding domains"/>
    <property type="match status" value="1"/>
</dbReference>
<evidence type="ECO:0000256" key="1">
    <source>
        <dbReference type="ARBA" id="ARBA00023125"/>
    </source>
</evidence>
<dbReference type="InterPro" id="IPR010982">
    <property type="entry name" value="Lambda_DNA-bd_dom_sf"/>
</dbReference>
<dbReference type="GeneID" id="95579512"/>
<feature type="domain" description="HTH cro/C1-type" evidence="3">
    <location>
        <begin position="7"/>
        <end position="61"/>
    </location>
</feature>
<reference evidence="4 5" key="1">
    <citation type="submission" date="2017-05" db="EMBL/GenBank/DDBJ databases">
        <title>Vagococcus spp. assemblies.</title>
        <authorList>
            <person name="Gulvik C.A."/>
        </authorList>
    </citation>
    <scope>NUCLEOTIDE SEQUENCE [LARGE SCALE GENOMIC DNA]</scope>
    <source>
        <strain evidence="4 5">SS1714</strain>
    </source>
</reference>
<evidence type="ECO:0000259" key="3">
    <source>
        <dbReference type="PROSITE" id="PS50943"/>
    </source>
</evidence>
<dbReference type="PROSITE" id="PS50943">
    <property type="entry name" value="HTH_CROC1"/>
    <property type="match status" value="1"/>
</dbReference>
<dbReference type="Pfam" id="PF01381">
    <property type="entry name" value="HTH_3"/>
    <property type="match status" value="1"/>
</dbReference>
<dbReference type="EMBL" id="NGKB01000006">
    <property type="protein sequence ID" value="RSU14858.1"/>
    <property type="molecule type" value="Genomic_DNA"/>
</dbReference>
<dbReference type="RefSeq" id="WP_126793489.1">
    <property type="nucleotide sequence ID" value="NZ_CP060720.1"/>
</dbReference>
<sequence length="137" mass="15459">MDISTKLKDKRKQVGLTQEQIAQKLHVSRQTISNWETGKSIPDIYSLVELSNIYDISLDNLIKEDVVMMKELKKENQEKKILNSGIIISGVGIIMMLFSILIPNNHIQSFCNGFGVGLLITGSTVLVLVKILRKLYQ</sequence>
<feature type="transmembrane region" description="Helical" evidence="2">
    <location>
        <begin position="81"/>
        <end position="102"/>
    </location>
</feature>